<dbReference type="AlphaFoldDB" id="L9UW69"/>
<evidence type="ECO:0000313" key="1">
    <source>
        <dbReference type="EMBL" id="ELY28408.1"/>
    </source>
</evidence>
<sequence>MVLLTTSQLMLSSLEWITLTRIIASIRPFIIGLTMVTALNLHNQPILDADITFRLHQNLRSGWFNGSRGK</sequence>
<accession>L9UW69</accession>
<dbReference type="Proteomes" id="UP000011543">
    <property type="component" value="Unassembled WGS sequence"/>
</dbReference>
<gene>
    <name evidence="1" type="ORF">C500_13642</name>
</gene>
<proteinExistence type="predicted"/>
<comment type="caution">
    <text evidence="1">The sequence shown here is derived from an EMBL/GenBank/DDBJ whole genome shotgun (WGS) entry which is preliminary data.</text>
</comment>
<protein>
    <submittedName>
        <fullName evidence="1">Uncharacterized protein</fullName>
    </submittedName>
</protein>
<dbReference type="EMBL" id="AOHS01000042">
    <property type="protein sequence ID" value="ELY28408.1"/>
    <property type="molecule type" value="Genomic_DNA"/>
</dbReference>
<name>L9UW69_NATMM</name>
<evidence type="ECO:0000313" key="2">
    <source>
        <dbReference type="Proteomes" id="UP000011543"/>
    </source>
</evidence>
<reference evidence="1 2" key="1">
    <citation type="journal article" date="2014" name="PLoS Genet.">
        <title>Phylogenetically driven sequencing of extremely halophilic archaea reveals strategies for static and dynamic osmo-response.</title>
        <authorList>
            <person name="Becker E.A."/>
            <person name="Seitzer P.M."/>
            <person name="Tritt A."/>
            <person name="Larsen D."/>
            <person name="Krusor M."/>
            <person name="Yao A.I."/>
            <person name="Wu D."/>
            <person name="Madern D."/>
            <person name="Eisen J.A."/>
            <person name="Darling A.E."/>
            <person name="Facciotti M.T."/>
        </authorList>
    </citation>
    <scope>NUCLEOTIDE SEQUENCE [LARGE SCALE GENOMIC DNA]</scope>
    <source>
        <strain evidence="2">ATCC 43099 / DSM 3394 / CCM 3739 / CIP 104546 / IAM 13178 / JCM 8861 / NBRC 102185 / NCIMB 2190 / MS3</strain>
    </source>
</reference>
<organism evidence="1 2">
    <name type="scientific">Natrialba magadii (strain ATCC 43099 / DSM 3394 / CCM 3739 / CIP 104546 / IAM 13178 / JCM 8861 / NBRC 102185 / NCIMB 2190 / MS3)</name>
    <name type="common">Natronobacterium magadii</name>
    <dbReference type="NCBI Taxonomy" id="547559"/>
    <lineage>
        <taxon>Archaea</taxon>
        <taxon>Methanobacteriati</taxon>
        <taxon>Methanobacteriota</taxon>
        <taxon>Stenosarchaea group</taxon>
        <taxon>Halobacteria</taxon>
        <taxon>Halobacteriales</taxon>
        <taxon>Natrialbaceae</taxon>
        <taxon>Natrialba</taxon>
    </lineage>
</organism>